<feature type="compositionally biased region" description="Acidic residues" evidence="1">
    <location>
        <begin position="167"/>
        <end position="176"/>
    </location>
</feature>
<name>A0AAN6EU54_EXODE</name>
<evidence type="ECO:0000256" key="1">
    <source>
        <dbReference type="SAM" id="MobiDB-lite"/>
    </source>
</evidence>
<feature type="region of interest" description="Disordered" evidence="1">
    <location>
        <begin position="33"/>
        <end position="52"/>
    </location>
</feature>
<sequence>MAQAVVTPKRQEYIDSMPFLLPSSTVALLSPSSENTVPATMEAPLSSPSPTRRRITFTPQQVISLPRAWERRPATPYFKRNEAQKIWKRVPLGVIELGVGDGGHTWRKESEVVVQRSVKRLRVSSANGADHEEDKENMNVNFVPSKWDEDGKVPQSPKRKVLSFDGAADEPDEVPDEPSSKIGALCDDHLDNEDATGDKEHLQEERRESAPEDPLVDLAVGECEDVTVLDNEDQSLLEGNAALPISLSKETPEAASLDNASQPAAASSEQAALVPLPKSDSPQQPEVEGEAQSLSNVPGHAYLSGRAPVFAVDDGDFPLLQSFLQNYLIRSQLVKAIKEKSTRDAQALTDQPEMGEQLPAEPSHVGMETLDGTTDTVATENTSPAAEDKGISTTDTTDTPNEKATILVEADQDVDANVPSPYRRSSRLNTKLAPLKKPVPTLPSNIPLKRLNGTEFVAFNNGSIAAATRANTKRNRGGAISVKARLVQLHAEDKVRYMNEPTWSEEVSNSKKTRKAKKEPKEVKWHGTLARFEDGTEVPDTPEEEEPPAHVEVVESKAAVDEMKEQAHHVEEPPKSEEPAKKVRKLRKLSAGTVNGTPAPKRTTSIPVPIAGGPFSEKLGDVVAKVNGNGGQGTEAKSAAAATGDKEKSTLARPKRRSSTVLRG</sequence>
<feature type="region of interest" description="Disordered" evidence="1">
    <location>
        <begin position="124"/>
        <end position="218"/>
    </location>
</feature>
<evidence type="ECO:0000313" key="2">
    <source>
        <dbReference type="EMBL" id="KAJ8991308.1"/>
    </source>
</evidence>
<feature type="compositionally biased region" description="Polar residues" evidence="1">
    <location>
        <begin position="592"/>
        <end position="606"/>
    </location>
</feature>
<dbReference type="EMBL" id="JAJGCB010000008">
    <property type="protein sequence ID" value="KAJ8991308.1"/>
    <property type="molecule type" value="Genomic_DNA"/>
</dbReference>
<feature type="compositionally biased region" description="Basic and acidic residues" evidence="1">
    <location>
        <begin position="561"/>
        <end position="581"/>
    </location>
</feature>
<dbReference type="AlphaFoldDB" id="A0AAN6EU54"/>
<feature type="region of interest" description="Disordered" evidence="1">
    <location>
        <begin position="250"/>
        <end position="294"/>
    </location>
</feature>
<feature type="compositionally biased region" description="Low complexity" evidence="1">
    <location>
        <begin position="260"/>
        <end position="272"/>
    </location>
</feature>
<gene>
    <name evidence="2" type="ORF">HRR80_004652</name>
</gene>
<protein>
    <submittedName>
        <fullName evidence="2">Uncharacterized protein</fullName>
    </submittedName>
</protein>
<comment type="caution">
    <text evidence="2">The sequence shown here is derived from an EMBL/GenBank/DDBJ whole genome shotgun (WGS) entry which is preliminary data.</text>
</comment>
<feature type="region of interest" description="Disordered" evidence="1">
    <location>
        <begin position="561"/>
        <end position="664"/>
    </location>
</feature>
<feature type="compositionally biased region" description="Basic and acidic residues" evidence="1">
    <location>
        <begin position="196"/>
        <end position="210"/>
    </location>
</feature>
<proteinExistence type="predicted"/>
<organism evidence="2 3">
    <name type="scientific">Exophiala dermatitidis</name>
    <name type="common">Black yeast-like fungus</name>
    <name type="synonym">Wangiella dermatitidis</name>
    <dbReference type="NCBI Taxonomy" id="5970"/>
    <lineage>
        <taxon>Eukaryota</taxon>
        <taxon>Fungi</taxon>
        <taxon>Dikarya</taxon>
        <taxon>Ascomycota</taxon>
        <taxon>Pezizomycotina</taxon>
        <taxon>Eurotiomycetes</taxon>
        <taxon>Chaetothyriomycetidae</taxon>
        <taxon>Chaetothyriales</taxon>
        <taxon>Herpotrichiellaceae</taxon>
        <taxon>Exophiala</taxon>
    </lineage>
</organism>
<dbReference type="Proteomes" id="UP001161757">
    <property type="component" value="Unassembled WGS sequence"/>
</dbReference>
<accession>A0AAN6EU54</accession>
<evidence type="ECO:0000313" key="3">
    <source>
        <dbReference type="Proteomes" id="UP001161757"/>
    </source>
</evidence>
<feature type="region of interest" description="Disordered" evidence="1">
    <location>
        <begin position="379"/>
        <end position="399"/>
    </location>
</feature>
<reference evidence="2" key="1">
    <citation type="submission" date="2023-01" db="EMBL/GenBank/DDBJ databases">
        <title>Exophiala dermititidis isolated from Cystic Fibrosis Patient.</title>
        <authorList>
            <person name="Kurbessoian T."/>
            <person name="Crocker A."/>
            <person name="Murante D."/>
            <person name="Hogan D.A."/>
            <person name="Stajich J.E."/>
        </authorList>
    </citation>
    <scope>NUCLEOTIDE SEQUENCE</scope>
    <source>
        <strain evidence="2">Ex8</strain>
    </source>
</reference>